<dbReference type="GO" id="GO:0000160">
    <property type="term" value="P:phosphorelay signal transduction system"/>
    <property type="evidence" value="ECO:0007669"/>
    <property type="project" value="InterPro"/>
</dbReference>
<evidence type="ECO:0000256" key="4">
    <source>
        <dbReference type="ARBA" id="ARBA00023125"/>
    </source>
</evidence>
<dbReference type="InterPro" id="IPR027417">
    <property type="entry name" value="P-loop_NTPase"/>
</dbReference>
<keyword evidence="2" id="KW-0067">ATP-binding</keyword>
<dbReference type="Pfam" id="PF02954">
    <property type="entry name" value="HTH_8"/>
    <property type="match status" value="1"/>
</dbReference>
<name>A0A839IWY3_9GAMM</name>
<dbReference type="InterPro" id="IPR003593">
    <property type="entry name" value="AAA+_ATPase"/>
</dbReference>
<dbReference type="PROSITE" id="PS00675">
    <property type="entry name" value="SIGMA54_INTERACT_1"/>
    <property type="match status" value="1"/>
</dbReference>
<feature type="domain" description="Response regulatory" evidence="8">
    <location>
        <begin position="11"/>
        <end position="126"/>
    </location>
</feature>
<dbReference type="Pfam" id="PF25601">
    <property type="entry name" value="AAA_lid_14"/>
    <property type="match status" value="1"/>
</dbReference>
<dbReference type="SUPFAM" id="SSF52540">
    <property type="entry name" value="P-loop containing nucleoside triphosphate hydrolases"/>
    <property type="match status" value="1"/>
</dbReference>
<dbReference type="InterPro" id="IPR002197">
    <property type="entry name" value="HTH_Fis"/>
</dbReference>
<evidence type="ECO:0000259" key="8">
    <source>
        <dbReference type="PROSITE" id="PS50110"/>
    </source>
</evidence>
<evidence type="ECO:0000313" key="10">
    <source>
        <dbReference type="Proteomes" id="UP000565262"/>
    </source>
</evidence>
<evidence type="ECO:0000259" key="7">
    <source>
        <dbReference type="PROSITE" id="PS50045"/>
    </source>
</evidence>
<dbReference type="EMBL" id="JACJFM010000031">
    <property type="protein sequence ID" value="MBB1488596.1"/>
    <property type="molecule type" value="Genomic_DNA"/>
</dbReference>
<protein>
    <submittedName>
        <fullName evidence="9">Sigma-54-dependent Fis family transcriptional regulator</fullName>
    </submittedName>
</protein>
<dbReference type="GO" id="GO:0005524">
    <property type="term" value="F:ATP binding"/>
    <property type="evidence" value="ECO:0007669"/>
    <property type="project" value="UniProtKB-KW"/>
</dbReference>
<dbReference type="PROSITE" id="PS50110">
    <property type="entry name" value="RESPONSE_REGULATORY"/>
    <property type="match status" value="1"/>
</dbReference>
<dbReference type="InterPro" id="IPR002078">
    <property type="entry name" value="Sigma_54_int"/>
</dbReference>
<dbReference type="PANTHER" id="PTHR32071:SF13">
    <property type="entry name" value="RESPONSE REGULATOR HSFA"/>
    <property type="match status" value="1"/>
</dbReference>
<evidence type="ECO:0000256" key="6">
    <source>
        <dbReference type="PROSITE-ProRule" id="PRU00169"/>
    </source>
</evidence>
<comment type="caution">
    <text evidence="9">The sequence shown here is derived from an EMBL/GenBank/DDBJ whole genome shotgun (WGS) entry which is preliminary data.</text>
</comment>
<evidence type="ECO:0000313" key="9">
    <source>
        <dbReference type="EMBL" id="MBB1488596.1"/>
    </source>
</evidence>
<reference evidence="9 10" key="1">
    <citation type="submission" date="2020-08" db="EMBL/GenBank/DDBJ databases">
        <title>Oceanospirillum sp. nov. isolated from marine sediment.</title>
        <authorList>
            <person name="Ji X."/>
        </authorList>
    </citation>
    <scope>NUCLEOTIDE SEQUENCE [LARGE SCALE GENOMIC DNA]</scope>
    <source>
        <strain evidence="9 10">D5</strain>
    </source>
</reference>
<dbReference type="GO" id="GO:0043565">
    <property type="term" value="F:sequence-specific DNA binding"/>
    <property type="evidence" value="ECO:0007669"/>
    <property type="project" value="InterPro"/>
</dbReference>
<dbReference type="SUPFAM" id="SSF52172">
    <property type="entry name" value="CheY-like"/>
    <property type="match status" value="1"/>
</dbReference>
<evidence type="ECO:0000256" key="2">
    <source>
        <dbReference type="ARBA" id="ARBA00022840"/>
    </source>
</evidence>
<dbReference type="GO" id="GO:0006355">
    <property type="term" value="P:regulation of DNA-templated transcription"/>
    <property type="evidence" value="ECO:0007669"/>
    <property type="project" value="InterPro"/>
</dbReference>
<dbReference type="Gene3D" id="1.10.8.60">
    <property type="match status" value="1"/>
</dbReference>
<dbReference type="Gene3D" id="1.10.10.60">
    <property type="entry name" value="Homeodomain-like"/>
    <property type="match status" value="1"/>
</dbReference>
<keyword evidence="5" id="KW-0804">Transcription</keyword>
<dbReference type="Pfam" id="PF00158">
    <property type="entry name" value="Sigma54_activat"/>
    <property type="match status" value="1"/>
</dbReference>
<dbReference type="FunFam" id="3.40.50.300:FF:000006">
    <property type="entry name" value="DNA-binding transcriptional regulator NtrC"/>
    <property type="match status" value="1"/>
</dbReference>
<dbReference type="PROSITE" id="PS00676">
    <property type="entry name" value="SIGMA54_INTERACT_2"/>
    <property type="match status" value="1"/>
</dbReference>
<dbReference type="PROSITE" id="PS00688">
    <property type="entry name" value="SIGMA54_INTERACT_3"/>
    <property type="match status" value="1"/>
</dbReference>
<dbReference type="SMART" id="SM00448">
    <property type="entry name" value="REC"/>
    <property type="match status" value="1"/>
</dbReference>
<dbReference type="InterPro" id="IPR025662">
    <property type="entry name" value="Sigma_54_int_dom_ATP-bd_1"/>
</dbReference>
<gene>
    <name evidence="9" type="ORF">H4O21_18480</name>
</gene>
<keyword evidence="10" id="KW-1185">Reference proteome</keyword>
<accession>A0A839IWY3</accession>
<dbReference type="AlphaFoldDB" id="A0A839IWY3"/>
<evidence type="ECO:0000256" key="1">
    <source>
        <dbReference type="ARBA" id="ARBA00022741"/>
    </source>
</evidence>
<dbReference type="InterPro" id="IPR025944">
    <property type="entry name" value="Sigma_54_int_dom_CS"/>
</dbReference>
<dbReference type="SUPFAM" id="SSF46689">
    <property type="entry name" value="Homeodomain-like"/>
    <property type="match status" value="1"/>
</dbReference>
<organism evidence="9 10">
    <name type="scientific">Oceanospirillum sediminis</name>
    <dbReference type="NCBI Taxonomy" id="2760088"/>
    <lineage>
        <taxon>Bacteria</taxon>
        <taxon>Pseudomonadati</taxon>
        <taxon>Pseudomonadota</taxon>
        <taxon>Gammaproteobacteria</taxon>
        <taxon>Oceanospirillales</taxon>
        <taxon>Oceanospirillaceae</taxon>
        <taxon>Oceanospirillum</taxon>
    </lineage>
</organism>
<feature type="modified residue" description="4-aspartylphosphate" evidence="6">
    <location>
        <position position="61"/>
    </location>
</feature>
<dbReference type="PANTHER" id="PTHR32071">
    <property type="entry name" value="TRANSCRIPTIONAL REGULATORY PROTEIN"/>
    <property type="match status" value="1"/>
</dbReference>
<dbReference type="InterPro" id="IPR001789">
    <property type="entry name" value="Sig_transdc_resp-reg_receiver"/>
</dbReference>
<keyword evidence="3" id="KW-0805">Transcription regulation</keyword>
<keyword evidence="4" id="KW-0238">DNA-binding</keyword>
<dbReference type="CDD" id="cd00009">
    <property type="entry name" value="AAA"/>
    <property type="match status" value="1"/>
</dbReference>
<dbReference type="InterPro" id="IPR025943">
    <property type="entry name" value="Sigma_54_int_dom_ATP-bd_2"/>
</dbReference>
<dbReference type="Gene3D" id="3.40.50.300">
    <property type="entry name" value="P-loop containing nucleotide triphosphate hydrolases"/>
    <property type="match status" value="1"/>
</dbReference>
<dbReference type="SMART" id="SM00382">
    <property type="entry name" value="AAA"/>
    <property type="match status" value="1"/>
</dbReference>
<keyword evidence="6" id="KW-0597">Phosphoprotein</keyword>
<keyword evidence="1" id="KW-0547">Nucleotide-binding</keyword>
<sequence>MINQTLYPEFGVLLVDDEASFLRSLSITLERAGINHLYRCDDSRQVISLLQTHHIGLVLLDLTMPHIAGQQVLQMIAEQHPEIAVIIISGLNQVESAVESLKLGAFDYFVKTTEEDRLTEGIRRAIRMQELRLENQALTQRMMHNHLEHPGVFDDIVTRSPQMRAIFQYLESIAHSNQPVLICGESGTGKELIAKAAHDLSGRNGPLVTVNIAGLDDNVFADTLFGHQRGAFTGADRSRAGLIEEAAGGTLFLDEIGDLSMASQVKLLRLLQEGEYYPLGSDRPKRSQARIIVATHQNLQQHQQDGRFRRDLYYRLCIHQVMLPALRQRKEDLPLLLDHFLTQAAKEMSKNVPSYPAELPLLLSNYHFPGNIRELRALIFDALSRHRSHMLSLESFRHLLEQDAELPVSACEEVPVQFNPEQPLPTLAMMDSLLVEEALRRADNNQSMAARLLGISQPALSKRLKKNRPDQ</sequence>
<dbReference type="InterPro" id="IPR009057">
    <property type="entry name" value="Homeodomain-like_sf"/>
</dbReference>
<proteinExistence type="predicted"/>
<dbReference type="Proteomes" id="UP000565262">
    <property type="component" value="Unassembled WGS sequence"/>
</dbReference>
<dbReference type="PRINTS" id="PR01590">
    <property type="entry name" value="HTHFIS"/>
</dbReference>
<evidence type="ECO:0000256" key="5">
    <source>
        <dbReference type="ARBA" id="ARBA00023163"/>
    </source>
</evidence>
<evidence type="ECO:0000256" key="3">
    <source>
        <dbReference type="ARBA" id="ARBA00023015"/>
    </source>
</evidence>
<dbReference type="PROSITE" id="PS50045">
    <property type="entry name" value="SIGMA54_INTERACT_4"/>
    <property type="match status" value="1"/>
</dbReference>
<dbReference type="Gene3D" id="3.40.50.2300">
    <property type="match status" value="1"/>
</dbReference>
<dbReference type="Pfam" id="PF00072">
    <property type="entry name" value="Response_reg"/>
    <property type="match status" value="1"/>
</dbReference>
<dbReference type="InterPro" id="IPR011006">
    <property type="entry name" value="CheY-like_superfamily"/>
</dbReference>
<feature type="domain" description="Sigma-54 factor interaction" evidence="7">
    <location>
        <begin position="156"/>
        <end position="384"/>
    </location>
</feature>
<dbReference type="InterPro" id="IPR058031">
    <property type="entry name" value="AAA_lid_NorR"/>
</dbReference>